<evidence type="ECO:0000256" key="1">
    <source>
        <dbReference type="ARBA" id="ARBA00023002"/>
    </source>
</evidence>
<gene>
    <name evidence="4" type="ORF">TrRE_jg3477</name>
</gene>
<dbReference type="InterPro" id="IPR006140">
    <property type="entry name" value="D-isomer_DH_NAD-bd"/>
</dbReference>
<dbReference type="PANTHER" id="PTHR43333">
    <property type="entry name" value="2-HACID_DH_C DOMAIN-CONTAINING PROTEIN"/>
    <property type="match status" value="1"/>
</dbReference>
<dbReference type="CDD" id="cd05300">
    <property type="entry name" value="2-Hacid_dh_1"/>
    <property type="match status" value="1"/>
</dbReference>
<dbReference type="Gene3D" id="3.40.50.720">
    <property type="entry name" value="NAD(P)-binding Rossmann-like Domain"/>
    <property type="match status" value="2"/>
</dbReference>
<dbReference type="InterPro" id="IPR036291">
    <property type="entry name" value="NAD(P)-bd_dom_sf"/>
</dbReference>
<organism evidence="4 5">
    <name type="scientific">Triparma retinervis</name>
    <dbReference type="NCBI Taxonomy" id="2557542"/>
    <lineage>
        <taxon>Eukaryota</taxon>
        <taxon>Sar</taxon>
        <taxon>Stramenopiles</taxon>
        <taxon>Ochrophyta</taxon>
        <taxon>Bolidophyceae</taxon>
        <taxon>Parmales</taxon>
        <taxon>Triparmaceae</taxon>
        <taxon>Triparma</taxon>
    </lineage>
</organism>
<protein>
    <recommendedName>
        <fullName evidence="3">D-isomer specific 2-hydroxyacid dehydrogenase NAD-binding domain-containing protein</fullName>
    </recommendedName>
</protein>
<keyword evidence="5" id="KW-1185">Reference proteome</keyword>
<name>A0A9W7E568_9STRA</name>
<sequence>MTSPRQANIVVLAKDAKDPANVALYGDLPSGAKVVATISSMEEFAEVDEEIVKGVNVLFTSWSSKEVVTEALERFPSVEWVHARSAGVEHIICPALVSHPCKLTNARGCFSSTLAEYTMMSCSYFAKDLPRLMKQKADRNWEQFCVKELRGSTLGVVGYGDIGKACARLAKAYGMRVVALKRTPIEDDVADVCYGGDGLGRLMSECDYVVVAAPLTEKTRGMVGEEALGMAKEGSVLINLGRGPIVDEKAMIKALESGRLGGLALDVFETEPLPKNHELWGLDNVLLSPHNMDMTETFMEEATEVFKTEWLVKFLAGEDVEGFPNLVQKEEGY</sequence>
<accession>A0A9W7E568</accession>
<dbReference type="OrthoDB" id="298012at2759"/>
<dbReference type="InterPro" id="IPR029753">
    <property type="entry name" value="D-isomer_DH_CS"/>
</dbReference>
<dbReference type="GO" id="GO:0051287">
    <property type="term" value="F:NAD binding"/>
    <property type="evidence" value="ECO:0007669"/>
    <property type="project" value="InterPro"/>
</dbReference>
<dbReference type="GO" id="GO:0016616">
    <property type="term" value="F:oxidoreductase activity, acting on the CH-OH group of donors, NAD or NADP as acceptor"/>
    <property type="evidence" value="ECO:0007669"/>
    <property type="project" value="InterPro"/>
</dbReference>
<evidence type="ECO:0000313" key="4">
    <source>
        <dbReference type="EMBL" id="GMH66093.1"/>
    </source>
</evidence>
<dbReference type="SUPFAM" id="SSF52283">
    <property type="entry name" value="Formate/glycerate dehydrogenase catalytic domain-like"/>
    <property type="match status" value="1"/>
</dbReference>
<evidence type="ECO:0000259" key="3">
    <source>
        <dbReference type="Pfam" id="PF02826"/>
    </source>
</evidence>
<dbReference type="AlphaFoldDB" id="A0A9W7E568"/>
<feature type="domain" description="D-isomer specific 2-hydroxyacid dehydrogenase NAD-binding" evidence="3">
    <location>
        <begin position="125"/>
        <end position="290"/>
    </location>
</feature>
<comment type="caution">
    <text evidence="4">The sequence shown here is derived from an EMBL/GenBank/DDBJ whole genome shotgun (WGS) entry which is preliminary data.</text>
</comment>
<keyword evidence="1" id="KW-0560">Oxidoreductase</keyword>
<dbReference type="PROSITE" id="PS00671">
    <property type="entry name" value="D_2_HYDROXYACID_DH_3"/>
    <property type="match status" value="1"/>
</dbReference>
<dbReference type="SUPFAM" id="SSF51735">
    <property type="entry name" value="NAD(P)-binding Rossmann-fold domains"/>
    <property type="match status" value="1"/>
</dbReference>
<evidence type="ECO:0000313" key="5">
    <source>
        <dbReference type="Proteomes" id="UP001165082"/>
    </source>
</evidence>
<dbReference type="Pfam" id="PF02826">
    <property type="entry name" value="2-Hacid_dh_C"/>
    <property type="match status" value="1"/>
</dbReference>
<dbReference type="Proteomes" id="UP001165082">
    <property type="component" value="Unassembled WGS sequence"/>
</dbReference>
<keyword evidence="2" id="KW-0520">NAD</keyword>
<dbReference type="EMBL" id="BRXZ01005436">
    <property type="protein sequence ID" value="GMH66093.1"/>
    <property type="molecule type" value="Genomic_DNA"/>
</dbReference>
<reference evidence="4" key="1">
    <citation type="submission" date="2022-07" db="EMBL/GenBank/DDBJ databases">
        <title>Genome analysis of Parmales, a sister group of diatoms, reveals the evolutionary specialization of diatoms from phago-mixotrophs to photoautotrophs.</title>
        <authorList>
            <person name="Ban H."/>
            <person name="Sato S."/>
            <person name="Yoshikawa S."/>
            <person name="Kazumasa Y."/>
            <person name="Nakamura Y."/>
            <person name="Ichinomiya M."/>
            <person name="Saitoh K."/>
            <person name="Sato N."/>
            <person name="Blanc-Mathieu R."/>
            <person name="Endo H."/>
            <person name="Kuwata A."/>
            <person name="Ogata H."/>
        </authorList>
    </citation>
    <scope>NUCLEOTIDE SEQUENCE</scope>
</reference>
<dbReference type="PANTHER" id="PTHR43333:SF1">
    <property type="entry name" value="D-ISOMER SPECIFIC 2-HYDROXYACID DEHYDROGENASE NAD-BINDING DOMAIN-CONTAINING PROTEIN"/>
    <property type="match status" value="1"/>
</dbReference>
<proteinExistence type="predicted"/>
<evidence type="ECO:0000256" key="2">
    <source>
        <dbReference type="ARBA" id="ARBA00023027"/>
    </source>
</evidence>